<feature type="region of interest" description="Disordered" evidence="1">
    <location>
        <begin position="737"/>
        <end position="762"/>
    </location>
</feature>
<protein>
    <recommendedName>
        <fullName evidence="2">DUF6532 domain-containing protein</fullName>
    </recommendedName>
</protein>
<evidence type="ECO:0000313" key="4">
    <source>
        <dbReference type="Proteomes" id="UP000602905"/>
    </source>
</evidence>
<feature type="region of interest" description="Disordered" evidence="1">
    <location>
        <begin position="315"/>
        <end position="354"/>
    </location>
</feature>
<feature type="compositionally biased region" description="Basic and acidic residues" evidence="1">
    <location>
        <begin position="50"/>
        <end position="60"/>
    </location>
</feature>
<organism evidence="3 4">
    <name type="scientific">Rhizoctonia solani</name>
    <dbReference type="NCBI Taxonomy" id="456999"/>
    <lineage>
        <taxon>Eukaryota</taxon>
        <taxon>Fungi</taxon>
        <taxon>Dikarya</taxon>
        <taxon>Basidiomycota</taxon>
        <taxon>Agaricomycotina</taxon>
        <taxon>Agaricomycetes</taxon>
        <taxon>Cantharellales</taxon>
        <taxon>Ceratobasidiaceae</taxon>
        <taxon>Rhizoctonia</taxon>
    </lineage>
</organism>
<feature type="non-terminal residue" evidence="3">
    <location>
        <position position="762"/>
    </location>
</feature>
<dbReference type="Proteomes" id="UP000602905">
    <property type="component" value="Unassembled WGS sequence"/>
</dbReference>
<feature type="compositionally biased region" description="Low complexity" evidence="1">
    <location>
        <begin position="230"/>
        <end position="241"/>
    </location>
</feature>
<gene>
    <name evidence="3" type="ORF">RHS03_06855</name>
</gene>
<comment type="caution">
    <text evidence="3">The sequence shown here is derived from an EMBL/GenBank/DDBJ whole genome shotgun (WGS) entry which is preliminary data.</text>
</comment>
<accession>A0A8H7LSQ8</accession>
<proteinExistence type="predicted"/>
<evidence type="ECO:0000259" key="2">
    <source>
        <dbReference type="Pfam" id="PF20149"/>
    </source>
</evidence>
<feature type="region of interest" description="Disordered" evidence="1">
    <location>
        <begin position="229"/>
        <end position="303"/>
    </location>
</feature>
<dbReference type="AlphaFoldDB" id="A0A8H7LSQ8"/>
<name>A0A8H7LSQ8_9AGAM</name>
<dbReference type="EMBL" id="JACYCD010000236">
    <property type="protein sequence ID" value="KAF8699959.1"/>
    <property type="molecule type" value="Genomic_DNA"/>
</dbReference>
<sequence>MQRPMPLTVAQQITESFERSIALSTNDSVKLRRSTRPCRPSARKVLSDASEAKADAKTEASSRAPSRVPTPTPARSLASSSRKAKEKSRKQLFGSRGARPGRITQPIVNLGTASNHGSPEPIAATKPHLGNTVLETQGGGVYQIVHISREEAVCRATNFLHKDALDLSDKSFNKVPEEINALDKEGCASPMDAEGGDAPAQLGSAEQEVLGGGYQSPAKGVTAHTSLNGAQPAEEPALAEPPVKDSATEPEEEEEAVELGPGDSVSQQPPVGPRTFHPKATTPYLRPALKPLAPPHRRSSKIPTPRQQMIWVVDPQNKKSNPNPIDESDEQTVPAHKRQRFTQLQQHTSSPRLQSLQRTLPPQFSIIHPTTLKAQTLPLQAARHIPLRSKPPPTSNVLSALTWAVEFAKQAAQSCASSSQGASASQDEFGLLAQVLGKLQSNLADSSLPLQPKVRYLLDLPPPHVLLNNSVARLKAEAALVLGKHIRPRNKPVLANFPGLPRHIALLAIPELIATAMAKGAYETSSTNDEWAVWIFKEIGARIAGDKDVQDPPWALRGLMIRRISCFRGDTINKLRPITAFQFGFINAPTTIQDLRHNINLAKSLLPNSFHCRDPARNKDPYENPNFKEFIAAVLFHNPDALGVVYHTKFDPMPLPTIAFFLTAMQHTIEEWKPGHRVEKELDAKVQLKMYELHYRGLLAYQEEASNRFQDFQDNLFRYGIDYAGVSQELAEPYQPITRAADIRPDSPTTKARAKGKAQAVQ</sequence>
<feature type="domain" description="DUF6532" evidence="2">
    <location>
        <begin position="508"/>
        <end position="698"/>
    </location>
</feature>
<evidence type="ECO:0000256" key="1">
    <source>
        <dbReference type="SAM" id="MobiDB-lite"/>
    </source>
</evidence>
<dbReference type="InterPro" id="IPR045341">
    <property type="entry name" value="DUF6532"/>
</dbReference>
<feature type="compositionally biased region" description="Acidic residues" evidence="1">
    <location>
        <begin position="248"/>
        <end position="257"/>
    </location>
</feature>
<dbReference type="Pfam" id="PF20149">
    <property type="entry name" value="DUF6532"/>
    <property type="match status" value="1"/>
</dbReference>
<reference evidence="3" key="1">
    <citation type="submission" date="2020-09" db="EMBL/GenBank/DDBJ databases">
        <title>Comparative genome analyses of four rice-infecting Rhizoctonia solani isolates reveal extensive enrichment of homogalacturonan modification genes.</title>
        <authorList>
            <person name="Lee D.-Y."/>
            <person name="Jeon J."/>
            <person name="Kim K.-T."/>
            <person name="Cheong K."/>
            <person name="Song H."/>
            <person name="Choi G."/>
            <person name="Ko J."/>
            <person name="Opiyo S.O."/>
            <person name="Zuo S."/>
            <person name="Madhav S."/>
            <person name="Lee Y.-H."/>
            <person name="Wang G.-L."/>
        </authorList>
    </citation>
    <scope>NUCLEOTIDE SEQUENCE</scope>
    <source>
        <strain evidence="3">AG1-IA WGL</strain>
    </source>
</reference>
<feature type="compositionally biased region" description="Polar residues" evidence="1">
    <location>
        <begin position="341"/>
        <end position="354"/>
    </location>
</feature>
<feature type="region of interest" description="Disordered" evidence="1">
    <location>
        <begin position="27"/>
        <end position="114"/>
    </location>
</feature>
<evidence type="ECO:0000313" key="3">
    <source>
        <dbReference type="EMBL" id="KAF8699959.1"/>
    </source>
</evidence>
<dbReference type="OrthoDB" id="3244572at2759"/>